<feature type="region of interest" description="Disordered" evidence="1">
    <location>
        <begin position="58"/>
        <end position="81"/>
    </location>
</feature>
<dbReference type="Gene3D" id="3.30.30.10">
    <property type="entry name" value="Knottin, scorpion toxin-like"/>
    <property type="match status" value="1"/>
</dbReference>
<dbReference type="GO" id="GO:0006952">
    <property type="term" value="P:defense response"/>
    <property type="evidence" value="ECO:0007669"/>
    <property type="project" value="InterPro"/>
</dbReference>
<dbReference type="Proteomes" id="UP000653305">
    <property type="component" value="Unassembled WGS sequence"/>
</dbReference>
<keyword evidence="4" id="KW-1185">Reference proteome</keyword>
<dbReference type="PROSITE" id="PS00940">
    <property type="entry name" value="GAMMA_THIONIN"/>
    <property type="match status" value="1"/>
</dbReference>
<proteinExistence type="predicted"/>
<dbReference type="InterPro" id="IPR008176">
    <property type="entry name" value="Defensin_plant"/>
</dbReference>
<dbReference type="InterPro" id="IPR003614">
    <property type="entry name" value="Knottins"/>
</dbReference>
<dbReference type="SUPFAM" id="SSF57095">
    <property type="entry name" value="Scorpion toxin-like"/>
    <property type="match status" value="1"/>
</dbReference>
<dbReference type="InterPro" id="IPR036574">
    <property type="entry name" value="Scorpion_toxin-like_sf"/>
</dbReference>
<organism evidence="3 4">
    <name type="scientific">Phtheirospermum japonicum</name>
    <dbReference type="NCBI Taxonomy" id="374723"/>
    <lineage>
        <taxon>Eukaryota</taxon>
        <taxon>Viridiplantae</taxon>
        <taxon>Streptophyta</taxon>
        <taxon>Embryophyta</taxon>
        <taxon>Tracheophyta</taxon>
        <taxon>Spermatophyta</taxon>
        <taxon>Magnoliopsida</taxon>
        <taxon>eudicotyledons</taxon>
        <taxon>Gunneridae</taxon>
        <taxon>Pentapetalae</taxon>
        <taxon>asterids</taxon>
        <taxon>lamiids</taxon>
        <taxon>Lamiales</taxon>
        <taxon>Orobanchaceae</taxon>
        <taxon>Orobanchaceae incertae sedis</taxon>
        <taxon>Phtheirospermum</taxon>
    </lineage>
</organism>
<dbReference type="EMBL" id="BMAC01000427">
    <property type="protein sequence ID" value="GFP96228.1"/>
    <property type="molecule type" value="Genomic_DNA"/>
</dbReference>
<protein>
    <submittedName>
        <fullName evidence="3">Defensin j1-2</fullName>
    </submittedName>
</protein>
<gene>
    <name evidence="3" type="ORF">PHJA_001766900</name>
</gene>
<feature type="compositionally biased region" description="Polar residues" evidence="1">
    <location>
        <begin position="72"/>
        <end position="81"/>
    </location>
</feature>
<dbReference type="CDD" id="cd00107">
    <property type="entry name" value="Knot1"/>
    <property type="match status" value="1"/>
</dbReference>
<dbReference type="PRINTS" id="PR00288">
    <property type="entry name" value="PUROTHIONIN"/>
</dbReference>
<evidence type="ECO:0000313" key="3">
    <source>
        <dbReference type="EMBL" id="GFP96228.1"/>
    </source>
</evidence>
<evidence type="ECO:0000259" key="2">
    <source>
        <dbReference type="SMART" id="SM00505"/>
    </source>
</evidence>
<evidence type="ECO:0000313" key="4">
    <source>
        <dbReference type="Proteomes" id="UP000653305"/>
    </source>
</evidence>
<comment type="caution">
    <text evidence="3">The sequence shown here is derived from an EMBL/GenBank/DDBJ whole genome shotgun (WGS) entry which is preliminary data.</text>
</comment>
<reference evidence="3" key="1">
    <citation type="submission" date="2020-07" db="EMBL/GenBank/DDBJ databases">
        <title>Ethylene signaling mediates host invasion by parasitic plants.</title>
        <authorList>
            <person name="Yoshida S."/>
        </authorList>
    </citation>
    <scope>NUCLEOTIDE SEQUENCE</scope>
    <source>
        <strain evidence="3">Okayama</strain>
    </source>
</reference>
<name>A0A830CGP1_9LAMI</name>
<feature type="domain" description="Knottins-like" evidence="2">
    <location>
        <begin position="7"/>
        <end position="52"/>
    </location>
</feature>
<dbReference type="OrthoDB" id="912914at2759"/>
<evidence type="ECO:0000256" key="1">
    <source>
        <dbReference type="SAM" id="MobiDB-lite"/>
    </source>
</evidence>
<dbReference type="AlphaFoldDB" id="A0A830CGP1"/>
<accession>A0A830CGP1</accession>
<sequence length="81" mass="8535">MQGEAAICETGSKQFKGICFNNENCATICEKEGFISGRCKGFFPTCTCAKQCPKNTAPNAGTGPPEADNPPETVTSVLTIE</sequence>
<dbReference type="SMART" id="SM00505">
    <property type="entry name" value="Knot1"/>
    <property type="match status" value="1"/>
</dbReference>
<dbReference type="Pfam" id="PF00304">
    <property type="entry name" value="Gamma-thionin"/>
    <property type="match status" value="1"/>
</dbReference>